<evidence type="ECO:0000313" key="2">
    <source>
        <dbReference type="Proteomes" id="UP000663720"/>
    </source>
</evidence>
<reference evidence="1" key="1">
    <citation type="journal article" date="2021" name="Microb. Physiol.">
        <title>Proteogenomic Insights into the Physiology of Marine, Sulfate-Reducing, Filamentous Desulfonema limicola and Desulfonema magnum.</title>
        <authorList>
            <person name="Schnaars V."/>
            <person name="Wohlbrand L."/>
            <person name="Scheve S."/>
            <person name="Hinrichs C."/>
            <person name="Reinhardt R."/>
            <person name="Rabus R."/>
        </authorList>
    </citation>
    <scope>NUCLEOTIDE SEQUENCE</scope>
    <source>
        <strain evidence="1">5ac10</strain>
    </source>
</reference>
<dbReference type="Proteomes" id="UP000663720">
    <property type="component" value="Chromosome"/>
</dbReference>
<keyword evidence="2" id="KW-1185">Reference proteome</keyword>
<dbReference type="EMBL" id="CP061799">
    <property type="protein sequence ID" value="QTA80750.1"/>
    <property type="molecule type" value="Genomic_DNA"/>
</dbReference>
<dbReference type="AlphaFoldDB" id="A0A975B8X3"/>
<name>A0A975B8X3_9BACT</name>
<organism evidence="1 2">
    <name type="scientific">Desulfonema limicola</name>
    <dbReference type="NCBI Taxonomy" id="45656"/>
    <lineage>
        <taxon>Bacteria</taxon>
        <taxon>Pseudomonadati</taxon>
        <taxon>Thermodesulfobacteriota</taxon>
        <taxon>Desulfobacteria</taxon>
        <taxon>Desulfobacterales</taxon>
        <taxon>Desulfococcaceae</taxon>
        <taxon>Desulfonema</taxon>
    </lineage>
</organism>
<protein>
    <submittedName>
        <fullName evidence="1">Uncharacterized protein</fullName>
    </submittedName>
</protein>
<dbReference type="KEGG" id="dli:dnl_30630"/>
<evidence type="ECO:0000313" key="1">
    <source>
        <dbReference type="EMBL" id="QTA80750.1"/>
    </source>
</evidence>
<accession>A0A975B8X3</accession>
<proteinExistence type="predicted"/>
<gene>
    <name evidence="1" type="ORF">dnl_30630</name>
</gene>
<sequence>MSVNQLCFWAAQVSFQSLFSWKYNCEHSRSIMSAYRFVVSILVFMEVQL</sequence>